<evidence type="ECO:0000313" key="5">
    <source>
        <dbReference type="Proteomes" id="UP000198431"/>
    </source>
</evidence>
<dbReference type="Proteomes" id="UP000198431">
    <property type="component" value="Unassembled WGS sequence"/>
</dbReference>
<feature type="transmembrane region" description="Helical" evidence="1">
    <location>
        <begin position="106"/>
        <end position="127"/>
    </location>
</feature>
<organism evidence="2 5">
    <name type="scientific">Flavobacterium pectinovorum</name>
    <dbReference type="NCBI Taxonomy" id="29533"/>
    <lineage>
        <taxon>Bacteria</taxon>
        <taxon>Pseudomonadati</taxon>
        <taxon>Bacteroidota</taxon>
        <taxon>Flavobacteriia</taxon>
        <taxon>Flavobacteriales</taxon>
        <taxon>Flavobacteriaceae</taxon>
        <taxon>Flavobacterium</taxon>
    </lineage>
</organism>
<gene>
    <name evidence="2" type="ORF">B0A72_21790</name>
    <name evidence="3" type="ORF">SAMN05444387_3986</name>
</gene>
<evidence type="ECO:0000313" key="3">
    <source>
        <dbReference type="EMBL" id="SHN07744.1"/>
    </source>
</evidence>
<feature type="transmembrane region" description="Helical" evidence="1">
    <location>
        <begin position="134"/>
        <end position="152"/>
    </location>
</feature>
<dbReference type="EMBL" id="FRBX01000006">
    <property type="protein sequence ID" value="SHN07744.1"/>
    <property type="molecule type" value="Genomic_DNA"/>
</dbReference>
<keyword evidence="1" id="KW-0812">Transmembrane</keyword>
<reference evidence="2 5" key="1">
    <citation type="submission" date="2016-11" db="EMBL/GenBank/DDBJ databases">
        <title>Whole genomes of Flavobacteriaceae.</title>
        <authorList>
            <person name="Stine C."/>
            <person name="Li C."/>
            <person name="Tadesse D."/>
        </authorList>
    </citation>
    <scope>NUCLEOTIDE SEQUENCE [LARGE SCALE GENOMIC DNA]</scope>
    <source>
        <strain evidence="2 5">ATCC 19366</strain>
    </source>
</reference>
<evidence type="ECO:0000313" key="2">
    <source>
        <dbReference type="EMBL" id="OXA99481.1"/>
    </source>
</evidence>
<sequence length="187" mass="21100">MKTKHFCMLGLLFFVISYLLFSKVLPDFQSPIDFAHWFNLIGACFLFSFNDVFPKNRLNSFASFVTTLGVVAHIGLCTIDFIMSSYGTNDLAKEELSRHISNVPSILYPFVIVGPSLLFIGLSLHALNFIKTNVISFLMVFLSSLAIGFSFFILKNGVYMFSGCVVFVLGLAFLLNRKENQNEQFDK</sequence>
<reference evidence="3 4" key="2">
    <citation type="submission" date="2016-11" db="EMBL/GenBank/DDBJ databases">
        <authorList>
            <person name="Varghese N."/>
            <person name="Submissions S."/>
        </authorList>
    </citation>
    <scope>NUCLEOTIDE SEQUENCE [LARGE SCALE GENOMIC DNA]</scope>
    <source>
        <strain evidence="3 4">DSM 6368</strain>
    </source>
</reference>
<name>A0AB36NUI1_9FLAO</name>
<feature type="transmembrane region" description="Helical" evidence="1">
    <location>
        <begin position="32"/>
        <end position="49"/>
    </location>
</feature>
<keyword evidence="1" id="KW-1133">Transmembrane helix</keyword>
<keyword evidence="4" id="KW-1185">Reference proteome</keyword>
<dbReference type="AlphaFoldDB" id="A0AB36NUI1"/>
<keyword evidence="1" id="KW-0472">Membrane</keyword>
<dbReference type="Proteomes" id="UP000184216">
    <property type="component" value="Unassembled WGS sequence"/>
</dbReference>
<feature type="transmembrane region" description="Helical" evidence="1">
    <location>
        <begin position="61"/>
        <end position="86"/>
    </location>
</feature>
<evidence type="ECO:0000256" key="1">
    <source>
        <dbReference type="SAM" id="Phobius"/>
    </source>
</evidence>
<accession>A0AB36NUI1</accession>
<evidence type="ECO:0000313" key="4">
    <source>
        <dbReference type="Proteomes" id="UP000184216"/>
    </source>
</evidence>
<comment type="caution">
    <text evidence="2">The sequence shown here is derived from an EMBL/GenBank/DDBJ whole genome shotgun (WGS) entry which is preliminary data.</text>
</comment>
<feature type="transmembrane region" description="Helical" evidence="1">
    <location>
        <begin position="158"/>
        <end position="175"/>
    </location>
</feature>
<dbReference type="EMBL" id="MUHB01000027">
    <property type="protein sequence ID" value="OXA99481.1"/>
    <property type="molecule type" value="Genomic_DNA"/>
</dbReference>
<protein>
    <submittedName>
        <fullName evidence="2">Uncharacterized protein</fullName>
    </submittedName>
</protein>
<proteinExistence type="predicted"/>